<comment type="caution">
    <text evidence="1">The sequence shown here is derived from an EMBL/GenBank/DDBJ whole genome shotgun (WGS) entry which is preliminary data.</text>
</comment>
<dbReference type="Proteomes" id="UP000829398">
    <property type="component" value="Chromosome 3"/>
</dbReference>
<dbReference type="EMBL" id="CM039172">
    <property type="protein sequence ID" value="KAH9779571.1"/>
    <property type="molecule type" value="Genomic_DNA"/>
</dbReference>
<evidence type="ECO:0000313" key="2">
    <source>
        <dbReference type="Proteomes" id="UP000829398"/>
    </source>
</evidence>
<gene>
    <name evidence="1" type="ORF">KPL71_007745</name>
</gene>
<name>A0ACB8M1Y6_CITSI</name>
<accession>A0ACB8M1Y6</accession>
<organism evidence="1 2">
    <name type="scientific">Citrus sinensis</name>
    <name type="common">Sweet orange</name>
    <name type="synonym">Citrus aurantium var. sinensis</name>
    <dbReference type="NCBI Taxonomy" id="2711"/>
    <lineage>
        <taxon>Eukaryota</taxon>
        <taxon>Viridiplantae</taxon>
        <taxon>Streptophyta</taxon>
        <taxon>Embryophyta</taxon>
        <taxon>Tracheophyta</taxon>
        <taxon>Spermatophyta</taxon>
        <taxon>Magnoliopsida</taxon>
        <taxon>eudicotyledons</taxon>
        <taxon>Gunneridae</taxon>
        <taxon>Pentapetalae</taxon>
        <taxon>rosids</taxon>
        <taxon>malvids</taxon>
        <taxon>Sapindales</taxon>
        <taxon>Rutaceae</taxon>
        <taxon>Aurantioideae</taxon>
        <taxon>Citrus</taxon>
    </lineage>
</organism>
<protein>
    <submittedName>
        <fullName evidence="1">Persulfide dioxygenase ETHE1-like</fullName>
    </submittedName>
</protein>
<evidence type="ECO:0000313" key="1">
    <source>
        <dbReference type="EMBL" id="KAH9779571.1"/>
    </source>
</evidence>
<proteinExistence type="predicted"/>
<keyword evidence="2" id="KW-1185">Reference proteome</keyword>
<sequence>MIQLRFLKSPLLSSSNILSNFSPKPRTGTLLPHPVTKFKPLSQMDSYSTTTTSSSSSSSSKLLFRQLFEKESSTYTYLLADVNHPDKPALTVDRDLNVIKELGLKLVYAMNTHVHADHVTGTGLIKSKVPGVKSIISKASGSKADLHVEHGDKVSFGDLFLEVAVYDITYRFSFLQILLLAKSNVAVQVRATPGHTLGCVTYVSGEGPDQPQPRMAFTGDALLIRGCGRTDFQIFTLPKDTLIYPAHDYKGFTVSTVGEEIQYNPRLTKDEETFKSIMENDRHSSSGKFGLWNARSGLQSLMSFLGRCPNGDNLGPYHVLDPIPFPNPAFFGKCINSTSTRPARLYFTPLS</sequence>
<reference evidence="2" key="1">
    <citation type="journal article" date="2023" name="Hortic. Res.">
        <title>A chromosome-level phased genome enabling allele-level studies in sweet orange: a case study on citrus Huanglongbing tolerance.</title>
        <authorList>
            <person name="Wu B."/>
            <person name="Yu Q."/>
            <person name="Deng Z."/>
            <person name="Duan Y."/>
            <person name="Luo F."/>
            <person name="Gmitter F. Jr."/>
        </authorList>
    </citation>
    <scope>NUCLEOTIDE SEQUENCE [LARGE SCALE GENOMIC DNA]</scope>
    <source>
        <strain evidence="2">cv. Valencia</strain>
    </source>
</reference>